<dbReference type="SUPFAM" id="SSF159774">
    <property type="entry name" value="YerB-like"/>
    <property type="match status" value="1"/>
</dbReference>
<evidence type="ECO:0000313" key="3">
    <source>
        <dbReference type="EMBL" id="MBM7704246.1"/>
    </source>
</evidence>
<dbReference type="Proteomes" id="UP000809829">
    <property type="component" value="Unassembled WGS sequence"/>
</dbReference>
<evidence type="ECO:0000259" key="1">
    <source>
        <dbReference type="Pfam" id="PF11258"/>
    </source>
</evidence>
<dbReference type="PROSITE" id="PS51257">
    <property type="entry name" value="PROKAR_LIPOPROTEIN"/>
    <property type="match status" value="1"/>
</dbReference>
<dbReference type="Pfam" id="PF11258">
    <property type="entry name" value="DUF3048"/>
    <property type="match status" value="1"/>
</dbReference>
<keyword evidence="4" id="KW-1185">Reference proteome</keyword>
<evidence type="ECO:0008006" key="5">
    <source>
        <dbReference type="Google" id="ProtNLM"/>
    </source>
</evidence>
<feature type="domain" description="DUF3048" evidence="1">
    <location>
        <begin position="51"/>
        <end position="192"/>
    </location>
</feature>
<sequence>MKYLLFISLAMLVLSGCQKDERVQGEQPQEVVEEFEADEPSEEQPKEVAPLTGLPVQTESNHRAVAVMINNDPKARPQSGLKEADLVYELLAEGSITRFMAIYQSEKPKRIGPVRSARDYYVELSKGYDALYVSHGWSPKAKEMLEAGEADSLNGLFYDGTLFKRSKDRKAPHNSYITYENIEKGAEEKGYSMKDHVKSLSFVEEGSVSGEKASRVTVKHIDTALATVYYRYDQKEEKYIRSDGKKDTMDAESKDLILLDNVLIIEAEHEIIDNQGRREINVTSGGKGYLLQKGVAQEVEWKNRNGRLLPYKDGKIQPFIKGKTWINIISTSPGIDGGVLIES</sequence>
<gene>
    <name evidence="3" type="ORF">JOC83_003101</name>
</gene>
<protein>
    <recommendedName>
        <fullName evidence="5">Lipoprotein YerB</fullName>
    </recommendedName>
</protein>
<dbReference type="EMBL" id="JAFBFC010000006">
    <property type="protein sequence ID" value="MBM7704246.1"/>
    <property type="molecule type" value="Genomic_DNA"/>
</dbReference>
<accession>A0ABS2QXN7</accession>
<feature type="domain" description="DUF3048" evidence="2">
    <location>
        <begin position="227"/>
        <end position="326"/>
    </location>
</feature>
<proteinExistence type="predicted"/>
<dbReference type="Pfam" id="PF17479">
    <property type="entry name" value="DUF3048_C"/>
    <property type="match status" value="1"/>
</dbReference>
<evidence type="ECO:0000259" key="2">
    <source>
        <dbReference type="Pfam" id="PF17479"/>
    </source>
</evidence>
<dbReference type="InterPro" id="IPR021416">
    <property type="entry name" value="DUF3048_N"/>
</dbReference>
<name>A0ABS2QXN7_9BACI</name>
<comment type="caution">
    <text evidence="3">The sequence shown here is derived from an EMBL/GenBank/DDBJ whole genome shotgun (WGS) entry which is preliminary data.</text>
</comment>
<organism evidence="3 4">
    <name type="scientific">Priestia iocasae</name>
    <dbReference type="NCBI Taxonomy" id="2291674"/>
    <lineage>
        <taxon>Bacteria</taxon>
        <taxon>Bacillati</taxon>
        <taxon>Bacillota</taxon>
        <taxon>Bacilli</taxon>
        <taxon>Bacillales</taxon>
        <taxon>Bacillaceae</taxon>
        <taxon>Priestia</taxon>
    </lineage>
</organism>
<dbReference type="InterPro" id="IPR035328">
    <property type="entry name" value="DUF3048_C"/>
</dbReference>
<reference evidence="3 4" key="1">
    <citation type="submission" date="2021-01" db="EMBL/GenBank/DDBJ databases">
        <title>Genomic Encyclopedia of Type Strains, Phase IV (KMG-IV): sequencing the most valuable type-strain genomes for metagenomic binning, comparative biology and taxonomic classification.</title>
        <authorList>
            <person name="Goeker M."/>
        </authorList>
    </citation>
    <scope>NUCLEOTIDE SEQUENCE [LARGE SCALE GENOMIC DNA]</scope>
    <source>
        <strain evidence="3 4">DSM 104297</strain>
    </source>
</reference>
<dbReference type="Gene3D" id="3.50.90.10">
    <property type="entry name" value="YerB-like"/>
    <property type="match status" value="1"/>
</dbReference>
<dbReference type="InterPro" id="IPR023158">
    <property type="entry name" value="YerB-like_sf"/>
</dbReference>
<dbReference type="RefSeq" id="WP_239583574.1">
    <property type="nucleotide sequence ID" value="NZ_JAFBFC010000006.1"/>
</dbReference>
<evidence type="ECO:0000313" key="4">
    <source>
        <dbReference type="Proteomes" id="UP000809829"/>
    </source>
</evidence>